<reference evidence="1" key="1">
    <citation type="submission" date="2023-01" db="EMBL/GenBank/DDBJ databases">
        <title>Colletotrichum chrysophilum M932 genome sequence.</title>
        <authorList>
            <person name="Baroncelli R."/>
        </authorList>
    </citation>
    <scope>NUCLEOTIDE SEQUENCE</scope>
    <source>
        <strain evidence="1">M932</strain>
    </source>
</reference>
<protein>
    <submittedName>
        <fullName evidence="1">Uncharacterized protein</fullName>
    </submittedName>
</protein>
<organism evidence="1 2">
    <name type="scientific">Colletotrichum chrysophilum</name>
    <dbReference type="NCBI Taxonomy" id="1836956"/>
    <lineage>
        <taxon>Eukaryota</taxon>
        <taxon>Fungi</taxon>
        <taxon>Dikarya</taxon>
        <taxon>Ascomycota</taxon>
        <taxon>Pezizomycotina</taxon>
        <taxon>Sordariomycetes</taxon>
        <taxon>Hypocreomycetidae</taxon>
        <taxon>Glomerellales</taxon>
        <taxon>Glomerellaceae</taxon>
        <taxon>Colletotrichum</taxon>
        <taxon>Colletotrichum gloeosporioides species complex</taxon>
    </lineage>
</organism>
<dbReference type="AlphaFoldDB" id="A0AAD9EAG6"/>
<accession>A0AAD9EAG6</accession>
<evidence type="ECO:0000313" key="1">
    <source>
        <dbReference type="EMBL" id="KAK1837991.1"/>
    </source>
</evidence>
<keyword evidence="2" id="KW-1185">Reference proteome</keyword>
<gene>
    <name evidence="1" type="ORF">CCHR01_19385</name>
</gene>
<name>A0AAD9EAG6_9PEZI</name>
<dbReference type="Proteomes" id="UP001243330">
    <property type="component" value="Unassembled WGS sequence"/>
</dbReference>
<comment type="caution">
    <text evidence="1">The sequence shown here is derived from an EMBL/GenBank/DDBJ whole genome shotgun (WGS) entry which is preliminary data.</text>
</comment>
<sequence length="223" mass="23366">MMSVGMVTHVAFKLSALVSVWDDRAGRLGKPAAVGSMDGIRITKANMSVTLGGGRMTRREPSTGQAMVEANRTHQASPLNDSAPSVRRVESGNWVFRSGFAVLNGGGRRRMGMASTGPMSSSNIRRDAVGDGLQVEADGLSQALGRMRRAQKKSGAARLGEARPVVNWPRVSGRAAQPSAGRGAEGEISEDFAADREAAFSGVPPGWYAATQTASDGPSHITT</sequence>
<proteinExistence type="predicted"/>
<evidence type="ECO:0000313" key="2">
    <source>
        <dbReference type="Proteomes" id="UP001243330"/>
    </source>
</evidence>
<dbReference type="EMBL" id="JAQOWY010000939">
    <property type="protein sequence ID" value="KAK1837991.1"/>
    <property type="molecule type" value="Genomic_DNA"/>
</dbReference>